<organism evidence="3 4">
    <name type="scientific">Anisodus tanguticus</name>
    <dbReference type="NCBI Taxonomy" id="243964"/>
    <lineage>
        <taxon>Eukaryota</taxon>
        <taxon>Viridiplantae</taxon>
        <taxon>Streptophyta</taxon>
        <taxon>Embryophyta</taxon>
        <taxon>Tracheophyta</taxon>
        <taxon>Spermatophyta</taxon>
        <taxon>Magnoliopsida</taxon>
        <taxon>eudicotyledons</taxon>
        <taxon>Gunneridae</taxon>
        <taxon>Pentapetalae</taxon>
        <taxon>asterids</taxon>
        <taxon>lamiids</taxon>
        <taxon>Solanales</taxon>
        <taxon>Solanaceae</taxon>
        <taxon>Solanoideae</taxon>
        <taxon>Hyoscyameae</taxon>
        <taxon>Anisodus</taxon>
    </lineage>
</organism>
<evidence type="ECO:0000313" key="3">
    <source>
        <dbReference type="EMBL" id="KAK4342511.1"/>
    </source>
</evidence>
<dbReference type="Proteomes" id="UP001291623">
    <property type="component" value="Unassembled WGS sequence"/>
</dbReference>
<dbReference type="GO" id="GO:0005664">
    <property type="term" value="C:nuclear origin of replication recognition complex"/>
    <property type="evidence" value="ECO:0007669"/>
    <property type="project" value="UniProtKB-UniRule"/>
</dbReference>
<keyword evidence="1" id="KW-0539">Nucleus</keyword>
<name>A0AAE1R079_9SOLA</name>
<dbReference type="EMBL" id="JAVYJV010000021">
    <property type="protein sequence ID" value="KAK4342511.1"/>
    <property type="molecule type" value="Genomic_DNA"/>
</dbReference>
<dbReference type="PANTHER" id="PTHR14052:SF0">
    <property type="entry name" value="ORIGIN RECOGNITION COMPLEX SUBUNIT 2"/>
    <property type="match status" value="1"/>
</dbReference>
<dbReference type="GO" id="GO:0006260">
    <property type="term" value="P:DNA replication"/>
    <property type="evidence" value="ECO:0007669"/>
    <property type="project" value="UniProtKB-UniRule"/>
</dbReference>
<dbReference type="InterPro" id="IPR007220">
    <property type="entry name" value="ORC2"/>
</dbReference>
<comment type="function">
    <text evidence="1">Component of the origin recognition complex (ORC) that binds origins of replication. DNA-binding is ATP-dependent. ORC is required to assemble the pre-replication complex necessary to initiate DNA replication.</text>
</comment>
<feature type="domain" description="Origin recognition complex subunit 2 RecA-like" evidence="2">
    <location>
        <begin position="44"/>
        <end position="125"/>
    </location>
</feature>
<accession>A0AAE1R079</accession>
<comment type="caution">
    <text evidence="3">The sequence shown here is derived from an EMBL/GenBank/DDBJ whole genome shotgun (WGS) entry which is preliminary data.</text>
</comment>
<evidence type="ECO:0000256" key="1">
    <source>
        <dbReference type="RuleBase" id="RU368084"/>
    </source>
</evidence>
<proteinExistence type="inferred from homology"/>
<reference evidence="3" key="1">
    <citation type="submission" date="2023-12" db="EMBL/GenBank/DDBJ databases">
        <title>Genome assembly of Anisodus tanguticus.</title>
        <authorList>
            <person name="Wang Y.-J."/>
        </authorList>
    </citation>
    <scope>NUCLEOTIDE SEQUENCE</scope>
    <source>
        <strain evidence="3">KB-2021</strain>
        <tissue evidence="3">Leaf</tissue>
    </source>
</reference>
<dbReference type="InterPro" id="IPR056772">
    <property type="entry name" value="RecA-like_ORC2"/>
</dbReference>
<comment type="subunit">
    <text evidence="1">Component of the origin recognition complex (ORC).</text>
</comment>
<protein>
    <recommendedName>
        <fullName evidence="1">Origin recognition complex subunit 2</fullName>
    </recommendedName>
</protein>
<gene>
    <name evidence="3" type="ORF">RND71_038327</name>
</gene>
<keyword evidence="4" id="KW-1185">Reference proteome</keyword>
<comment type="subcellular location">
    <subcellularLocation>
        <location evidence="1">Nucleus</location>
    </subcellularLocation>
</comment>
<comment type="similarity">
    <text evidence="1">Belongs to the ORC2 family.</text>
</comment>
<dbReference type="GO" id="GO:0003688">
    <property type="term" value="F:DNA replication origin binding"/>
    <property type="evidence" value="ECO:0007669"/>
    <property type="project" value="UniProtKB-UniRule"/>
</dbReference>
<dbReference type="AlphaFoldDB" id="A0AAE1R079"/>
<evidence type="ECO:0000313" key="4">
    <source>
        <dbReference type="Proteomes" id="UP001291623"/>
    </source>
</evidence>
<keyword evidence="1" id="KW-0235">DNA replication</keyword>
<evidence type="ECO:0000259" key="2">
    <source>
        <dbReference type="Pfam" id="PF04084"/>
    </source>
</evidence>
<dbReference type="PANTHER" id="PTHR14052">
    <property type="entry name" value="ORIGIN RECOGNITION COMPLEX SUBUNIT 2"/>
    <property type="match status" value="1"/>
</dbReference>
<sequence length="154" mass="17614">MDEDEIEEEEFGFSRNYFLAKELGSSKKKSVRKLSEINLVDEEKALIEDFSTRSLTEYSVVVVNGYLQSINLKQVVITLAELLWDQLKLRRKTTSGSLSKSQQPFNTRSMADLIAFLDRPDLEVEEGKKLKAAVQRKLKLLCKSRKLLEAVTVV</sequence>
<dbReference type="Pfam" id="PF04084">
    <property type="entry name" value="RecA-like_ORC2"/>
    <property type="match status" value="1"/>
</dbReference>